<keyword evidence="1" id="KW-0472">Membrane</keyword>
<evidence type="ECO:0000313" key="3">
    <source>
        <dbReference type="Proteomes" id="UP001143463"/>
    </source>
</evidence>
<evidence type="ECO:0000256" key="1">
    <source>
        <dbReference type="SAM" id="Phobius"/>
    </source>
</evidence>
<protein>
    <submittedName>
        <fullName evidence="2">Uncharacterized protein</fullName>
    </submittedName>
</protein>
<evidence type="ECO:0000313" key="2">
    <source>
        <dbReference type="EMBL" id="GLL16028.1"/>
    </source>
</evidence>
<feature type="transmembrane region" description="Helical" evidence="1">
    <location>
        <begin position="88"/>
        <end position="108"/>
    </location>
</feature>
<keyword evidence="3" id="KW-1185">Reference proteome</keyword>
<proteinExistence type="predicted"/>
<feature type="transmembrane region" description="Helical" evidence="1">
    <location>
        <begin position="152"/>
        <end position="171"/>
    </location>
</feature>
<dbReference type="EMBL" id="BSFQ01000062">
    <property type="protein sequence ID" value="GLL16028.1"/>
    <property type="molecule type" value="Genomic_DNA"/>
</dbReference>
<dbReference type="RefSeq" id="WP_051737580.1">
    <property type="nucleotide sequence ID" value="NZ_BAAAUZ010000085.1"/>
</dbReference>
<name>A0A9W6UG83_9PSEU</name>
<feature type="transmembrane region" description="Helical" evidence="1">
    <location>
        <begin position="56"/>
        <end position="76"/>
    </location>
</feature>
<organism evidence="2 3">
    <name type="scientific">Pseudonocardia halophobica</name>
    <dbReference type="NCBI Taxonomy" id="29401"/>
    <lineage>
        <taxon>Bacteria</taxon>
        <taxon>Bacillati</taxon>
        <taxon>Actinomycetota</taxon>
        <taxon>Actinomycetes</taxon>
        <taxon>Pseudonocardiales</taxon>
        <taxon>Pseudonocardiaceae</taxon>
        <taxon>Pseudonocardia</taxon>
    </lineage>
</organism>
<feature type="transmembrane region" description="Helical" evidence="1">
    <location>
        <begin position="120"/>
        <end position="140"/>
    </location>
</feature>
<dbReference type="Proteomes" id="UP001143463">
    <property type="component" value="Unassembled WGS sequence"/>
</dbReference>
<sequence length="273" mass="28594">MLTIVGAVLAQGTVLTALLFYFGMLHAHYMFAYFGVNYTVLGLTAQDFLIRSADGLFVPLTVVAAVSLTALWLFRAIWPRLPGPARRLLVHAAGPVAGALGLLAILLAGVAFVDPRPFDAFPWLAGSCLAVGVPLAAWAFRSRRRSTSFAAVAEWTACFVLVAVGLFWAAGDYSSAVGTGRAQNIAAGLPQSADVVLFSEKALQSRVAGVVETTCAGSGFRYDGLKLVMQAGDRYVLLPATWTPATGSAVVLPRSDGVRLEFAAPGTAQVGGC</sequence>
<comment type="caution">
    <text evidence="2">The sequence shown here is derived from an EMBL/GenBank/DDBJ whole genome shotgun (WGS) entry which is preliminary data.</text>
</comment>
<gene>
    <name evidence="2" type="ORF">GCM10017577_71830</name>
</gene>
<keyword evidence="1" id="KW-0812">Transmembrane</keyword>
<reference evidence="2" key="1">
    <citation type="journal article" date="2014" name="Int. J. Syst. Evol. Microbiol.">
        <title>Complete genome sequence of Corynebacterium casei LMG S-19264T (=DSM 44701T), isolated from a smear-ripened cheese.</title>
        <authorList>
            <consortium name="US DOE Joint Genome Institute (JGI-PGF)"/>
            <person name="Walter F."/>
            <person name="Albersmeier A."/>
            <person name="Kalinowski J."/>
            <person name="Ruckert C."/>
        </authorList>
    </citation>
    <scope>NUCLEOTIDE SEQUENCE</scope>
    <source>
        <strain evidence="2">VKM Ac-1069</strain>
    </source>
</reference>
<keyword evidence="1" id="KW-1133">Transmembrane helix</keyword>
<feature type="transmembrane region" description="Helical" evidence="1">
    <location>
        <begin position="12"/>
        <end position="36"/>
    </location>
</feature>
<dbReference type="AlphaFoldDB" id="A0A9W6UG83"/>
<accession>A0A9W6UG83</accession>
<reference evidence="2" key="2">
    <citation type="submission" date="2023-01" db="EMBL/GenBank/DDBJ databases">
        <authorList>
            <person name="Sun Q."/>
            <person name="Evtushenko L."/>
        </authorList>
    </citation>
    <scope>NUCLEOTIDE SEQUENCE</scope>
    <source>
        <strain evidence="2">VKM Ac-1069</strain>
    </source>
</reference>